<proteinExistence type="predicted"/>
<evidence type="ECO:0000313" key="1">
    <source>
        <dbReference type="EMBL" id="CAL1387465.1"/>
    </source>
</evidence>
<dbReference type="AlphaFoldDB" id="A0AAV2ENF7"/>
<organism evidence="1 2">
    <name type="scientific">Linum trigynum</name>
    <dbReference type="NCBI Taxonomy" id="586398"/>
    <lineage>
        <taxon>Eukaryota</taxon>
        <taxon>Viridiplantae</taxon>
        <taxon>Streptophyta</taxon>
        <taxon>Embryophyta</taxon>
        <taxon>Tracheophyta</taxon>
        <taxon>Spermatophyta</taxon>
        <taxon>Magnoliopsida</taxon>
        <taxon>eudicotyledons</taxon>
        <taxon>Gunneridae</taxon>
        <taxon>Pentapetalae</taxon>
        <taxon>rosids</taxon>
        <taxon>fabids</taxon>
        <taxon>Malpighiales</taxon>
        <taxon>Linaceae</taxon>
        <taxon>Linum</taxon>
    </lineage>
</organism>
<gene>
    <name evidence="1" type="ORF">LTRI10_LOCUS28448</name>
</gene>
<reference evidence="1 2" key="1">
    <citation type="submission" date="2024-04" db="EMBL/GenBank/DDBJ databases">
        <authorList>
            <person name="Fracassetti M."/>
        </authorList>
    </citation>
    <scope>NUCLEOTIDE SEQUENCE [LARGE SCALE GENOMIC DNA]</scope>
</reference>
<evidence type="ECO:0000313" key="2">
    <source>
        <dbReference type="Proteomes" id="UP001497516"/>
    </source>
</evidence>
<accession>A0AAV2ENF7</accession>
<keyword evidence="2" id="KW-1185">Reference proteome</keyword>
<dbReference type="EMBL" id="OZ034818">
    <property type="protein sequence ID" value="CAL1387465.1"/>
    <property type="molecule type" value="Genomic_DNA"/>
</dbReference>
<dbReference type="Proteomes" id="UP001497516">
    <property type="component" value="Chromosome 5"/>
</dbReference>
<name>A0AAV2ENF7_9ROSI</name>
<protein>
    <submittedName>
        <fullName evidence="1">Uncharacterized protein</fullName>
    </submittedName>
</protein>
<sequence>MRASSVVASQYLYWFCHNRDHRQNRERDSSHDRRSPAPVRSVRFVPVTNRHCNTGFVLGFVAYCSPAPCPHQFAGQSRLLAALSFPTVVDSS</sequence>